<organism evidence="6">
    <name type="scientific">Streptomyces iranensis</name>
    <dbReference type="NCBI Taxonomy" id="576784"/>
    <lineage>
        <taxon>Bacteria</taxon>
        <taxon>Bacillati</taxon>
        <taxon>Actinomycetota</taxon>
        <taxon>Actinomycetes</taxon>
        <taxon>Kitasatosporales</taxon>
        <taxon>Streptomycetaceae</taxon>
        <taxon>Streptomyces</taxon>
        <taxon>Streptomyces violaceusniger group</taxon>
    </lineage>
</organism>
<accession>A0A061A4I8</accession>
<dbReference type="EMBL" id="LK022848">
    <property type="protein sequence ID" value="CDR17755.1"/>
    <property type="molecule type" value="Genomic_DNA"/>
</dbReference>
<dbReference type="PROSITE" id="PS51078">
    <property type="entry name" value="ICLR_ED"/>
    <property type="match status" value="1"/>
</dbReference>
<dbReference type="SUPFAM" id="SSF46785">
    <property type="entry name" value="Winged helix' DNA-binding domain"/>
    <property type="match status" value="1"/>
</dbReference>
<dbReference type="InterPro" id="IPR005471">
    <property type="entry name" value="Tscrpt_reg_IclR_N"/>
</dbReference>
<dbReference type="SUPFAM" id="SSF55781">
    <property type="entry name" value="GAF domain-like"/>
    <property type="match status" value="1"/>
</dbReference>
<gene>
    <name evidence="6" type="ORF">SIRAN9730</name>
</gene>
<dbReference type="GO" id="GO:0045892">
    <property type="term" value="P:negative regulation of DNA-templated transcription"/>
    <property type="evidence" value="ECO:0007669"/>
    <property type="project" value="TreeGrafter"/>
</dbReference>
<evidence type="ECO:0000313" key="6">
    <source>
        <dbReference type="EMBL" id="CDR17755.1"/>
    </source>
</evidence>
<dbReference type="HOGENOM" id="CLU_062618_6_4_11"/>
<evidence type="ECO:0000256" key="1">
    <source>
        <dbReference type="ARBA" id="ARBA00023015"/>
    </source>
</evidence>
<dbReference type="AlphaFoldDB" id="A0A061A4I8"/>
<dbReference type="Pfam" id="PF09339">
    <property type="entry name" value="HTH_IclR"/>
    <property type="match status" value="1"/>
</dbReference>
<proteinExistence type="predicted"/>
<dbReference type="InterPro" id="IPR014757">
    <property type="entry name" value="Tscrpt_reg_IclR_C"/>
</dbReference>
<dbReference type="Gene3D" id="3.30.450.40">
    <property type="match status" value="1"/>
</dbReference>
<dbReference type="GO" id="GO:0003677">
    <property type="term" value="F:DNA binding"/>
    <property type="evidence" value="ECO:0007669"/>
    <property type="project" value="UniProtKB-KW"/>
</dbReference>
<evidence type="ECO:0000256" key="3">
    <source>
        <dbReference type="ARBA" id="ARBA00023163"/>
    </source>
</evidence>
<evidence type="ECO:0000256" key="2">
    <source>
        <dbReference type="ARBA" id="ARBA00023125"/>
    </source>
</evidence>
<protein>
    <submittedName>
        <fullName evidence="6">Oxidoreductase</fullName>
    </submittedName>
</protein>
<keyword evidence="1" id="KW-0805">Transcription regulation</keyword>
<dbReference type="InterPro" id="IPR036388">
    <property type="entry name" value="WH-like_DNA-bd_sf"/>
</dbReference>
<keyword evidence="3" id="KW-0804">Transcription</keyword>
<name>A0A061A4I8_9ACTN</name>
<dbReference type="InterPro" id="IPR050707">
    <property type="entry name" value="HTH_MetabolicPath_Reg"/>
</dbReference>
<evidence type="ECO:0000259" key="5">
    <source>
        <dbReference type="PROSITE" id="PS51078"/>
    </source>
</evidence>
<sequence>MSDALKRGLDVLELLATHGDTRVADVMSDLGVSRATAHRILGTLEGRGYVEHVREDHVWRLGPAITELTAGLDSTSIMQLAAPAMADLRATSRETVNLAVLQRNQLVCAASFDSAHALRFATTVGEPVAVHTTAMGKAILSALPSEDWAKLLPAEPYPEATPHTRRTAAALRPDIEAARSRGWALDEEESELNGVCVGAAILGRTGRPVAAISVSSVVGRLPEEARGALGRAVQKWCEQISYRLRGGVSSPEV</sequence>
<feature type="domain" description="IclR-ED" evidence="5">
    <location>
        <begin position="57"/>
        <end position="246"/>
    </location>
</feature>
<dbReference type="PANTHER" id="PTHR30136">
    <property type="entry name" value="HELIX-TURN-HELIX TRANSCRIPTIONAL REGULATOR, ICLR FAMILY"/>
    <property type="match status" value="1"/>
</dbReference>
<keyword evidence="2" id="KW-0238">DNA-binding</keyword>
<reference evidence="6" key="1">
    <citation type="submission" date="2014-05" db="EMBL/GenBank/DDBJ databases">
        <authorList>
            <person name="Horn Fabian"/>
        </authorList>
    </citation>
    <scope>NUCLEOTIDE SEQUENCE</scope>
</reference>
<dbReference type="SMART" id="SM00346">
    <property type="entry name" value="HTH_ICLR"/>
    <property type="match status" value="1"/>
</dbReference>
<feature type="domain" description="HTH iclR-type" evidence="4">
    <location>
        <begin position="2"/>
        <end position="63"/>
    </location>
</feature>
<dbReference type="Pfam" id="PF01614">
    <property type="entry name" value="IclR_C"/>
    <property type="match status" value="1"/>
</dbReference>
<dbReference type="GO" id="GO:0003700">
    <property type="term" value="F:DNA-binding transcription factor activity"/>
    <property type="evidence" value="ECO:0007669"/>
    <property type="project" value="TreeGrafter"/>
</dbReference>
<dbReference type="InterPro" id="IPR036390">
    <property type="entry name" value="WH_DNA-bd_sf"/>
</dbReference>
<dbReference type="InterPro" id="IPR029016">
    <property type="entry name" value="GAF-like_dom_sf"/>
</dbReference>
<evidence type="ECO:0000259" key="4">
    <source>
        <dbReference type="PROSITE" id="PS51077"/>
    </source>
</evidence>
<dbReference type="PANTHER" id="PTHR30136:SF24">
    <property type="entry name" value="HTH-TYPE TRANSCRIPTIONAL REPRESSOR ALLR"/>
    <property type="match status" value="1"/>
</dbReference>
<dbReference type="Gene3D" id="1.10.10.10">
    <property type="entry name" value="Winged helix-like DNA-binding domain superfamily/Winged helix DNA-binding domain"/>
    <property type="match status" value="1"/>
</dbReference>
<dbReference type="PROSITE" id="PS51077">
    <property type="entry name" value="HTH_ICLR"/>
    <property type="match status" value="1"/>
</dbReference>